<keyword evidence="6" id="KW-1185">Reference proteome</keyword>
<dbReference type="PANTHER" id="PTHR34218:SF3">
    <property type="entry name" value="ACYL-HOMOSERINE LACTONE ACYLASE PVDQ"/>
    <property type="match status" value="1"/>
</dbReference>
<dbReference type="RefSeq" id="WP_093391373.1">
    <property type="nucleotide sequence ID" value="NZ_FOTW01000065.1"/>
</dbReference>
<protein>
    <submittedName>
        <fullName evidence="5">Acyl-homoserine-lactone acylase</fullName>
    </submittedName>
</protein>
<organism evidence="5 6">
    <name type="scientific">Rugamonas rubra</name>
    <dbReference type="NCBI Taxonomy" id="758825"/>
    <lineage>
        <taxon>Bacteria</taxon>
        <taxon>Pseudomonadati</taxon>
        <taxon>Pseudomonadota</taxon>
        <taxon>Betaproteobacteria</taxon>
        <taxon>Burkholderiales</taxon>
        <taxon>Oxalobacteraceae</taxon>
        <taxon>Telluria group</taxon>
        <taxon>Rugamonas</taxon>
    </lineage>
</organism>
<evidence type="ECO:0000256" key="1">
    <source>
        <dbReference type="ARBA" id="ARBA00006586"/>
    </source>
</evidence>
<dbReference type="EMBL" id="FOTW01000065">
    <property type="protein sequence ID" value="SFM95529.1"/>
    <property type="molecule type" value="Genomic_DNA"/>
</dbReference>
<dbReference type="GO" id="GO:0016811">
    <property type="term" value="F:hydrolase activity, acting on carbon-nitrogen (but not peptide) bonds, in linear amides"/>
    <property type="evidence" value="ECO:0007669"/>
    <property type="project" value="InterPro"/>
</dbReference>
<keyword evidence="3" id="KW-0378">Hydrolase</keyword>
<evidence type="ECO:0000313" key="6">
    <source>
        <dbReference type="Proteomes" id="UP000199470"/>
    </source>
</evidence>
<dbReference type="Proteomes" id="UP000199470">
    <property type="component" value="Unassembled WGS sequence"/>
</dbReference>
<reference evidence="5 6" key="1">
    <citation type="submission" date="2016-10" db="EMBL/GenBank/DDBJ databases">
        <authorList>
            <person name="de Groot N.N."/>
        </authorList>
    </citation>
    <scope>NUCLEOTIDE SEQUENCE [LARGE SCALE GENOMIC DNA]</scope>
    <source>
        <strain evidence="5 6">ATCC 43154</strain>
    </source>
</reference>
<evidence type="ECO:0000256" key="2">
    <source>
        <dbReference type="ARBA" id="ARBA00022729"/>
    </source>
</evidence>
<dbReference type="Gene3D" id="1.10.1400.10">
    <property type="match status" value="1"/>
</dbReference>
<comment type="similarity">
    <text evidence="1">Belongs to the peptidase S45 family.</text>
</comment>
<dbReference type="InterPro" id="IPR002692">
    <property type="entry name" value="S45"/>
</dbReference>
<gene>
    <name evidence="5" type="ORF">SAMN02982985_05906</name>
</gene>
<dbReference type="Gene3D" id="1.10.439.10">
    <property type="entry name" value="Penicillin Amidohydrolase, domain 1"/>
    <property type="match status" value="1"/>
</dbReference>
<dbReference type="AlphaFoldDB" id="A0A1I4V2T5"/>
<dbReference type="InterPro" id="IPR043147">
    <property type="entry name" value="Penicillin_amidase_A-knob"/>
</dbReference>
<dbReference type="Gene3D" id="2.30.120.10">
    <property type="match status" value="1"/>
</dbReference>
<name>A0A1I4V2T5_9BURK</name>
<keyword evidence="2" id="KW-0732">Signal</keyword>
<dbReference type="Gene3D" id="3.60.20.10">
    <property type="entry name" value="Glutamine Phosphoribosylpyrophosphate, subunit 1, domain 1"/>
    <property type="match status" value="1"/>
</dbReference>
<sequence>MASAIFQRILRAIAILFFLFASLDGCGDGPSNPPVRYSAELARTSNGIVHIRADNFRGLGYGLGYAYAQDNICMMADSMLTVRGERSRYFGPNAFATRSQHGEYGAAIDYLSLNNLDSDFFFKGYVDLEQLRAGYAAGKVEIRELLAGYAAGYNRFLAENREQLPAACHGAPWVRPISLDDMYLLVAEKALHGSGEVFGAELVAAAREEPTGVGGLLRQAALPPLLLPKEDEPFGSNALAVGRDLTADGRGMLLGNPHYPWTSTDRFYQVHLTVPGSYDVMGVSLGGLPIVVIGFNRDIAWTHTVTKAIHFTTFKLVLDRRDTSGTTYFYDGVPLKMTSRVATVDILQPDGSVASRSKTFYFSRHGAVLLKPEAGASWTVDSAVVLADANRNNTRLLEQWLAIGRAGSVQALRGALVTVAGLPWINTVAADRGGEVMFIDASVVPHVGADQFASDCLLLPSLLTFDGSRSACAWGRDGGVPDGIFSPANAPTLIRTDYVGNSNDAYWLSNPRELLQGPAPLGYSPLYGATGVEQSLRTRIGFVQMDEAVARGRRFELNDLNDLLFSNRIYAAELLLPDFLPTCLAAGDAATTSACKVLAAWDRRANLDSRGAVLFRDFWNGAVSIPGKWRVPFSAADPVNTPRGMAPEVAGAMLDALRSAAQRLRSTGVPLDGSLGEYQSDTRNGVRIPIHGGIGDVDGAYNSIHMDTPLEFDGYHTVAWGTSYIQVVGFDDAGPVARGLLTYGQSTDPRSPYYVDQLPLYSEKRLQSLPFSVTQIRADGNYRVSRLIE</sequence>
<dbReference type="InterPro" id="IPR023343">
    <property type="entry name" value="Penicillin_amidase_dom1"/>
</dbReference>
<dbReference type="STRING" id="758825.SAMN02982985_05906"/>
<dbReference type="SUPFAM" id="SSF56235">
    <property type="entry name" value="N-terminal nucleophile aminohydrolases (Ntn hydrolases)"/>
    <property type="match status" value="1"/>
</dbReference>
<accession>A0A1I4V2T5</accession>
<evidence type="ECO:0000313" key="5">
    <source>
        <dbReference type="EMBL" id="SFM95529.1"/>
    </source>
</evidence>
<evidence type="ECO:0000256" key="3">
    <source>
        <dbReference type="ARBA" id="ARBA00022801"/>
    </source>
</evidence>
<dbReference type="PANTHER" id="PTHR34218">
    <property type="entry name" value="PEPTIDASE S45 PENICILLIN AMIDASE"/>
    <property type="match status" value="1"/>
</dbReference>
<proteinExistence type="inferred from homology"/>
<keyword evidence="4" id="KW-0865">Zymogen</keyword>
<dbReference type="GO" id="GO:0017000">
    <property type="term" value="P:antibiotic biosynthetic process"/>
    <property type="evidence" value="ECO:0007669"/>
    <property type="project" value="InterPro"/>
</dbReference>
<dbReference type="InterPro" id="IPR043146">
    <property type="entry name" value="Penicillin_amidase_N_B-knob"/>
</dbReference>
<dbReference type="InterPro" id="IPR029055">
    <property type="entry name" value="Ntn_hydrolases_N"/>
</dbReference>
<dbReference type="OrthoDB" id="9760084at2"/>
<dbReference type="Pfam" id="PF01804">
    <property type="entry name" value="Penicil_amidase"/>
    <property type="match status" value="1"/>
</dbReference>
<evidence type="ECO:0000256" key="4">
    <source>
        <dbReference type="ARBA" id="ARBA00023145"/>
    </source>
</evidence>